<evidence type="ECO:0000313" key="3">
    <source>
        <dbReference type="Proteomes" id="UP000286701"/>
    </source>
</evidence>
<keyword evidence="3" id="KW-1185">Reference proteome</keyword>
<proteinExistence type="predicted"/>
<dbReference type="RefSeq" id="WP_128533454.1">
    <property type="nucleotide sequence ID" value="NZ_SBIW01000003.1"/>
</dbReference>
<reference evidence="2 3" key="1">
    <citation type="submission" date="2019-01" db="EMBL/GenBank/DDBJ databases">
        <title>Mucilaginibacter antarcticum sp. nov., isolated from antarctic soil.</title>
        <authorList>
            <person name="Yan Y.-Q."/>
            <person name="Du Z.-J."/>
        </authorList>
    </citation>
    <scope>NUCLEOTIDE SEQUENCE [LARGE SCALE GENOMIC DNA]</scope>
    <source>
        <strain evidence="2 3">F01003</strain>
    </source>
</reference>
<gene>
    <name evidence="2" type="ORF">EPL05_08160</name>
</gene>
<keyword evidence="1" id="KW-0812">Transmembrane</keyword>
<keyword evidence="1" id="KW-1133">Transmembrane helix</keyword>
<feature type="transmembrane region" description="Helical" evidence="1">
    <location>
        <begin position="39"/>
        <end position="62"/>
    </location>
</feature>
<comment type="caution">
    <text evidence="2">The sequence shown here is derived from an EMBL/GenBank/DDBJ whole genome shotgun (WGS) entry which is preliminary data.</text>
</comment>
<evidence type="ECO:0000313" key="2">
    <source>
        <dbReference type="EMBL" id="RWY54019.1"/>
    </source>
</evidence>
<accession>A0A3S3Z620</accession>
<dbReference type="EMBL" id="SBIW01000003">
    <property type="protein sequence ID" value="RWY54019.1"/>
    <property type="molecule type" value="Genomic_DNA"/>
</dbReference>
<name>A0A3S3Z620_9SPHI</name>
<organism evidence="2 3">
    <name type="scientific">Mucilaginibacter gilvus</name>
    <dbReference type="NCBI Taxonomy" id="2305909"/>
    <lineage>
        <taxon>Bacteria</taxon>
        <taxon>Pseudomonadati</taxon>
        <taxon>Bacteroidota</taxon>
        <taxon>Sphingobacteriia</taxon>
        <taxon>Sphingobacteriales</taxon>
        <taxon>Sphingobacteriaceae</taxon>
        <taxon>Mucilaginibacter</taxon>
    </lineage>
</organism>
<dbReference type="Proteomes" id="UP000286701">
    <property type="component" value="Unassembled WGS sequence"/>
</dbReference>
<protein>
    <submittedName>
        <fullName evidence="2">Uncharacterized protein</fullName>
    </submittedName>
</protein>
<keyword evidence="1" id="KW-0472">Membrane</keyword>
<dbReference type="AlphaFoldDB" id="A0A3S3Z620"/>
<feature type="transmembrane region" description="Helical" evidence="1">
    <location>
        <begin position="6"/>
        <end position="27"/>
    </location>
</feature>
<sequence>MSLLSITLGFSGLILTLLLLLLSYNFFIKSTRRNTLEFIVDNSYLTILFSGFVGILLVQVAAYLSINRANREEHLAVIYFLLIAACLLRNV</sequence>
<evidence type="ECO:0000256" key="1">
    <source>
        <dbReference type="SAM" id="Phobius"/>
    </source>
</evidence>